<dbReference type="GO" id="GO:0022857">
    <property type="term" value="F:transmembrane transporter activity"/>
    <property type="evidence" value="ECO:0007669"/>
    <property type="project" value="InterPro"/>
</dbReference>
<comment type="similarity">
    <text evidence="2">Belongs to the SLC13A/DASS transporter (TC 2.A.47) family. DIT1 subfamily.</text>
</comment>
<feature type="transmembrane region" description="Helical" evidence="7">
    <location>
        <begin position="90"/>
        <end position="113"/>
    </location>
</feature>
<feature type="transmembrane region" description="Helical" evidence="7">
    <location>
        <begin position="304"/>
        <end position="327"/>
    </location>
</feature>
<gene>
    <name evidence="8" type="ORF">O0I10_001299</name>
</gene>
<feature type="transmembrane region" description="Helical" evidence="7">
    <location>
        <begin position="561"/>
        <end position="583"/>
    </location>
</feature>
<feature type="transmembrane region" description="Helical" evidence="7">
    <location>
        <begin position="443"/>
        <end position="466"/>
    </location>
</feature>
<name>A0AAD8DIR0_9FUNG</name>
<reference evidence="8 9" key="1">
    <citation type="submission" date="2023-03" db="EMBL/GenBank/DDBJ databases">
        <title>Genome sequence of Lichtheimia ornata CBS 291.66.</title>
        <authorList>
            <person name="Mohabir J.T."/>
            <person name="Shea T.P."/>
            <person name="Kurbessoian T."/>
            <person name="Berby B."/>
            <person name="Fontaine J."/>
            <person name="Livny J."/>
            <person name="Gnirke A."/>
            <person name="Stajich J.E."/>
            <person name="Cuomo C.A."/>
        </authorList>
    </citation>
    <scope>NUCLEOTIDE SEQUENCE [LARGE SCALE GENOMIC DNA]</scope>
    <source>
        <strain evidence="8">CBS 291.66</strain>
    </source>
</reference>
<dbReference type="Pfam" id="PF00939">
    <property type="entry name" value="Na_sulph_symp"/>
    <property type="match status" value="1"/>
</dbReference>
<sequence>MVAGYQTYYSSTGSSSSHHDEQTGLLTGQPSISATHFDKDWNSIIRSWLPSWKALRQSRPVQLIPSITIGAIIWFGVPASDDLTPTAIRLLAVFVSCIFALITTSVDISLLVLSGLTLLAMTHSFQCEDKLTGRSTECRLCGTENPLTGDIYKCNGAKESFHHSLEGFSSSVVWLIFAAFHLGKAVEVTHLGRRVSLLMIKLFGKHIMGLAYAIVISELLLAPFVPSNTARGGGIVHPVVHSIATTLGSTPTNDPKVGGFLMLVGSHSNLLSASMYLTGMAANPIVVAKASQLYPEMTFDFLTWFKGSVVPGMVCAVALPLILYWACGMMSNKKNDHDEEQLAGSTTTSSHAVAASGNSKAAQQADNIDIVQHAQLELEKMGSMSAKEWQLCSVLLMCLVLWVTSSYTKLDATLVALLGLVVLLHMGTMTWKDISKNTSAWDTLFWLGGFVTMAHQLSDAGASAFLGHRISNMIEDLGLPPVPFLAIAYFLTTFMFSSLSAHIVAFVATFLDAGHALGANPMLLTVLLAYFGTLSGCMTNYSTGMAAMYYASGYVSRSRWFIIGFQLALFYIVIYFTIGMGWWRLLGWWN</sequence>
<dbReference type="EMBL" id="JARTCD010000003">
    <property type="protein sequence ID" value="KAJ8663122.1"/>
    <property type="molecule type" value="Genomic_DNA"/>
</dbReference>
<evidence type="ECO:0000256" key="1">
    <source>
        <dbReference type="ARBA" id="ARBA00004478"/>
    </source>
</evidence>
<evidence type="ECO:0000313" key="9">
    <source>
        <dbReference type="Proteomes" id="UP001234581"/>
    </source>
</evidence>
<dbReference type="InterPro" id="IPR001898">
    <property type="entry name" value="SLC13A/DASS"/>
</dbReference>
<feature type="transmembrane region" description="Helical" evidence="7">
    <location>
        <begin position="207"/>
        <end position="225"/>
    </location>
</feature>
<evidence type="ECO:0000256" key="7">
    <source>
        <dbReference type="SAM" id="Phobius"/>
    </source>
</evidence>
<evidence type="ECO:0000256" key="5">
    <source>
        <dbReference type="ARBA" id="ARBA00022989"/>
    </source>
</evidence>
<evidence type="ECO:0000313" key="8">
    <source>
        <dbReference type="EMBL" id="KAJ8663122.1"/>
    </source>
</evidence>
<comment type="caution">
    <text evidence="8">The sequence shown here is derived from an EMBL/GenBank/DDBJ whole genome shotgun (WGS) entry which is preliminary data.</text>
</comment>
<dbReference type="RefSeq" id="XP_058348034.1">
    <property type="nucleotide sequence ID" value="XM_058481396.1"/>
</dbReference>
<feature type="transmembrane region" description="Helical" evidence="7">
    <location>
        <begin position="413"/>
        <end position="431"/>
    </location>
</feature>
<dbReference type="GeneID" id="83208717"/>
<accession>A0AAD8DIR0</accession>
<comment type="subcellular location">
    <subcellularLocation>
        <location evidence="1">Plastid</location>
        <location evidence="1">Chloroplast inner membrane</location>
        <topology evidence="1">Multi-pass membrane protein</topology>
    </subcellularLocation>
</comment>
<dbReference type="InterPro" id="IPR030676">
    <property type="entry name" value="CitT-rel"/>
</dbReference>
<evidence type="ECO:0000256" key="6">
    <source>
        <dbReference type="ARBA" id="ARBA00023136"/>
    </source>
</evidence>
<feature type="transmembrane region" description="Helical" evidence="7">
    <location>
        <begin position="486"/>
        <end position="511"/>
    </location>
</feature>
<evidence type="ECO:0000256" key="3">
    <source>
        <dbReference type="ARBA" id="ARBA00022692"/>
    </source>
</evidence>
<evidence type="ECO:0008006" key="10">
    <source>
        <dbReference type="Google" id="ProtNLM"/>
    </source>
</evidence>
<keyword evidence="3 7" id="KW-0812">Transmembrane</keyword>
<keyword evidence="9" id="KW-1185">Reference proteome</keyword>
<evidence type="ECO:0000256" key="2">
    <source>
        <dbReference type="ARBA" id="ARBA00007349"/>
    </source>
</evidence>
<keyword evidence="6 7" id="KW-0472">Membrane</keyword>
<proteinExistence type="inferred from homology"/>
<dbReference type="GO" id="GO:0016020">
    <property type="term" value="C:membrane"/>
    <property type="evidence" value="ECO:0007669"/>
    <property type="project" value="InterPro"/>
</dbReference>
<feature type="transmembrane region" description="Helical" evidence="7">
    <location>
        <begin position="60"/>
        <end position="78"/>
    </location>
</feature>
<dbReference type="Proteomes" id="UP001234581">
    <property type="component" value="Unassembled WGS sequence"/>
</dbReference>
<dbReference type="AlphaFoldDB" id="A0AAD8DIR0"/>
<dbReference type="PANTHER" id="PTHR42826">
    <property type="entry name" value="DICARBOXYLATE TRANSPORTER 2.1, CHLOROPLASTIC"/>
    <property type="match status" value="1"/>
</dbReference>
<evidence type="ECO:0000256" key="4">
    <source>
        <dbReference type="ARBA" id="ARBA00022780"/>
    </source>
</evidence>
<keyword evidence="5 7" id="KW-1133">Transmembrane helix</keyword>
<keyword evidence="4" id="KW-1001">Plastid inner membrane</keyword>
<protein>
    <recommendedName>
        <fullName evidence="10">Sodium/sulfate symporter</fullName>
    </recommendedName>
</protein>
<keyword evidence="4" id="KW-0934">Plastid</keyword>
<organism evidence="8 9">
    <name type="scientific">Lichtheimia ornata</name>
    <dbReference type="NCBI Taxonomy" id="688661"/>
    <lineage>
        <taxon>Eukaryota</taxon>
        <taxon>Fungi</taxon>
        <taxon>Fungi incertae sedis</taxon>
        <taxon>Mucoromycota</taxon>
        <taxon>Mucoromycotina</taxon>
        <taxon>Mucoromycetes</taxon>
        <taxon>Mucorales</taxon>
        <taxon>Lichtheimiaceae</taxon>
        <taxon>Lichtheimia</taxon>
    </lineage>
</organism>
<feature type="transmembrane region" description="Helical" evidence="7">
    <location>
        <begin position="523"/>
        <end position="541"/>
    </location>
</feature>